<dbReference type="NCBIfam" id="TIGR03949">
    <property type="entry name" value="bact_IIb_cerein"/>
    <property type="match status" value="1"/>
</dbReference>
<dbReference type="RefSeq" id="WP_094572235.1">
    <property type="nucleotide sequence ID" value="NZ_CP022743.1"/>
</dbReference>
<accession>A0A223P2C0</accession>
<name>A0A223P2C0_9SPHI</name>
<evidence type="ECO:0000313" key="1">
    <source>
        <dbReference type="EMBL" id="ASU36170.1"/>
    </source>
</evidence>
<dbReference type="Proteomes" id="UP000215002">
    <property type="component" value="Chromosome"/>
</dbReference>
<dbReference type="InterPro" id="IPR023991">
    <property type="entry name" value="Bacteriocin_IIb_lactobn/cerein"/>
</dbReference>
<dbReference type="EMBL" id="CP022743">
    <property type="protein sequence ID" value="ASU36170.1"/>
    <property type="molecule type" value="Genomic_DNA"/>
</dbReference>
<dbReference type="AlphaFoldDB" id="A0A223P2C0"/>
<gene>
    <name evidence="1" type="ORF">MuYL_4285</name>
</gene>
<dbReference type="KEGG" id="muc:MuYL_4285"/>
<evidence type="ECO:0000313" key="2">
    <source>
        <dbReference type="Proteomes" id="UP000215002"/>
    </source>
</evidence>
<keyword evidence="2" id="KW-1185">Reference proteome</keyword>
<evidence type="ECO:0008006" key="3">
    <source>
        <dbReference type="Google" id="ProtNLM"/>
    </source>
</evidence>
<reference evidence="1 2" key="1">
    <citation type="submission" date="2017-08" db="EMBL/GenBank/DDBJ databases">
        <title>Complete genome sequence of Mucilaginibacter sp. strain BJC16-A31.</title>
        <authorList>
            <consortium name="Henan University of Science and Technology"/>
            <person name="You X."/>
        </authorList>
    </citation>
    <scope>NUCLEOTIDE SEQUENCE [LARGE SCALE GENOMIC DNA]</scope>
    <source>
        <strain evidence="1 2">BJC16-A31</strain>
    </source>
</reference>
<proteinExistence type="predicted"/>
<organism evidence="1 2">
    <name type="scientific">Mucilaginibacter xinganensis</name>
    <dbReference type="NCBI Taxonomy" id="1234841"/>
    <lineage>
        <taxon>Bacteria</taxon>
        <taxon>Pseudomonadati</taxon>
        <taxon>Bacteroidota</taxon>
        <taxon>Sphingobacteriia</taxon>
        <taxon>Sphingobacteriales</taxon>
        <taxon>Sphingobacteriaceae</taxon>
        <taxon>Mucilaginibacter</taxon>
    </lineage>
</organism>
<protein>
    <recommendedName>
        <fullName evidence="3">Bacteriocin</fullName>
    </recommendedName>
</protein>
<sequence length="61" mass="6270">MKSNLGKPLSKKEMKEVQGGKYPGCAAYGQAGVAYQYGCCTGLYACGGPTGLLCIDVADCT</sequence>